<protein>
    <submittedName>
        <fullName evidence="1">Helix-turn-helix transcriptional regulator</fullName>
    </submittedName>
</protein>
<dbReference type="SUPFAM" id="SSF47413">
    <property type="entry name" value="lambda repressor-like DNA-binding domains"/>
    <property type="match status" value="1"/>
</dbReference>
<dbReference type="InterPro" id="IPR010982">
    <property type="entry name" value="Lambda_DNA-bd_dom_sf"/>
</dbReference>
<comment type="caution">
    <text evidence="1">The sequence shown here is derived from an EMBL/GenBank/DDBJ whole genome shotgun (WGS) entry which is preliminary data.</text>
</comment>
<accession>A0A6A7VI80</accession>
<reference evidence="1 2" key="1">
    <citation type="submission" date="2019-09" db="EMBL/GenBank/DDBJ databases">
        <title>Distinct polysaccharide growth profiles of human intestinal Prevotella copri isolates.</title>
        <authorList>
            <person name="Fehlner-Peach H."/>
            <person name="Magnabosco C."/>
            <person name="Raghavan V."/>
            <person name="Scher J.U."/>
            <person name="Tett A."/>
            <person name="Cox L.M."/>
            <person name="Gottsegen C."/>
            <person name="Watters A."/>
            <person name="Wiltshire- Gordon J.D."/>
            <person name="Segata N."/>
            <person name="Bonneau R."/>
            <person name="Littman D.R."/>
        </authorList>
    </citation>
    <scope>NUCLEOTIDE SEQUENCE [LARGE SCALE GENOMIC DNA]</scope>
    <source>
        <strain evidence="1 2">BVe41219</strain>
    </source>
</reference>
<dbReference type="CDD" id="cd00093">
    <property type="entry name" value="HTH_XRE"/>
    <property type="match status" value="1"/>
</dbReference>
<dbReference type="GO" id="GO:0003677">
    <property type="term" value="F:DNA binding"/>
    <property type="evidence" value="ECO:0007669"/>
    <property type="project" value="InterPro"/>
</dbReference>
<name>A0A6A7VI80_9BACT</name>
<dbReference type="Gene3D" id="1.10.260.40">
    <property type="entry name" value="lambda repressor-like DNA-binding domains"/>
    <property type="match status" value="1"/>
</dbReference>
<dbReference type="InterPro" id="IPR001387">
    <property type="entry name" value="Cro/C1-type_HTH"/>
</dbReference>
<organism evidence="1 2">
    <name type="scientific">Segatella copri</name>
    <dbReference type="NCBI Taxonomy" id="165179"/>
    <lineage>
        <taxon>Bacteria</taxon>
        <taxon>Pseudomonadati</taxon>
        <taxon>Bacteroidota</taxon>
        <taxon>Bacteroidia</taxon>
        <taxon>Bacteroidales</taxon>
        <taxon>Prevotellaceae</taxon>
        <taxon>Segatella</taxon>
    </lineage>
</organism>
<evidence type="ECO:0000313" key="2">
    <source>
        <dbReference type="Proteomes" id="UP000358159"/>
    </source>
</evidence>
<sequence>MNGEELKQYIKRSGMSVAAVAEELGTSPQNLNAKFNRKSIKIDFFQKIKEIIDKCAPPLPAEMEEAVFGSNVNGSNSPNVSQSLGSDAALAAENKLLREQNEFLQSQVKTLLAIVGQK</sequence>
<dbReference type="EMBL" id="VZAZ01000007">
    <property type="protein sequence ID" value="MQO54413.1"/>
    <property type="molecule type" value="Genomic_DNA"/>
</dbReference>
<dbReference type="RefSeq" id="WP_153094054.1">
    <property type="nucleotide sequence ID" value="NZ_VZAK01000031.1"/>
</dbReference>
<evidence type="ECO:0000313" key="1">
    <source>
        <dbReference type="EMBL" id="MQO54413.1"/>
    </source>
</evidence>
<proteinExistence type="predicted"/>
<gene>
    <name evidence="1" type="ORF">F7D42_01535</name>
</gene>
<dbReference type="Proteomes" id="UP000358159">
    <property type="component" value="Unassembled WGS sequence"/>
</dbReference>
<dbReference type="AlphaFoldDB" id="A0A6A7VI80"/>